<evidence type="ECO:0000313" key="1">
    <source>
        <dbReference type="EMBL" id="CAD7232099.1"/>
    </source>
</evidence>
<organism evidence="1">
    <name type="scientific">Cyprideis torosa</name>
    <dbReference type="NCBI Taxonomy" id="163714"/>
    <lineage>
        <taxon>Eukaryota</taxon>
        <taxon>Metazoa</taxon>
        <taxon>Ecdysozoa</taxon>
        <taxon>Arthropoda</taxon>
        <taxon>Crustacea</taxon>
        <taxon>Oligostraca</taxon>
        <taxon>Ostracoda</taxon>
        <taxon>Podocopa</taxon>
        <taxon>Podocopida</taxon>
        <taxon>Cytherocopina</taxon>
        <taxon>Cytheroidea</taxon>
        <taxon>Cytherideidae</taxon>
        <taxon>Cyprideis</taxon>
    </lineage>
</organism>
<reference evidence="1" key="1">
    <citation type="submission" date="2020-11" db="EMBL/GenBank/DDBJ databases">
        <authorList>
            <person name="Tran Van P."/>
        </authorList>
    </citation>
    <scope>NUCLEOTIDE SEQUENCE</scope>
</reference>
<sequence length="69" mass="7911">CHYPLSTIIPATQRRSNRSFRSADSSDLLLIGTFHESDLQVVYCVHRDSYKNQHDCASTCNRCKSYNTV</sequence>
<proteinExistence type="predicted"/>
<name>A0A7R8WN95_9CRUS</name>
<gene>
    <name evidence="1" type="ORF">CTOB1V02_LOCUS9940</name>
</gene>
<accession>A0A7R8WN95</accession>
<protein>
    <submittedName>
        <fullName evidence="1">Uncharacterized protein</fullName>
    </submittedName>
</protein>
<feature type="non-terminal residue" evidence="1">
    <location>
        <position position="69"/>
    </location>
</feature>
<dbReference type="EMBL" id="OB664217">
    <property type="protein sequence ID" value="CAD7232099.1"/>
    <property type="molecule type" value="Genomic_DNA"/>
</dbReference>
<dbReference type="AlphaFoldDB" id="A0A7R8WN95"/>